<gene>
    <name evidence="2" type="ORF">MOZ64_00295</name>
</gene>
<proteinExistence type="predicted"/>
<dbReference type="EMBL" id="JALBUS010000001">
    <property type="protein sequence ID" value="MDX8416285.1"/>
    <property type="molecule type" value="Genomic_DNA"/>
</dbReference>
<feature type="region of interest" description="Disordered" evidence="1">
    <location>
        <begin position="31"/>
        <end position="50"/>
    </location>
</feature>
<comment type="caution">
    <text evidence="2">The sequence shown here is derived from an EMBL/GenBank/DDBJ whole genome shotgun (WGS) entry which is preliminary data.</text>
</comment>
<protein>
    <submittedName>
        <fullName evidence="2">Uncharacterized protein</fullName>
    </submittedName>
</protein>
<accession>A0ABU4WIA7</accession>
<dbReference type="RefSeq" id="WP_320324623.1">
    <property type="nucleotide sequence ID" value="NZ_JALBUS010000001.1"/>
</dbReference>
<sequence length="50" mass="5697">MRNIVDAPKEDRGNSEMKINAFNQLMKELEKGSSSTENYSEEDAFKMLGL</sequence>
<evidence type="ECO:0000313" key="3">
    <source>
        <dbReference type="Proteomes" id="UP001285244"/>
    </source>
</evidence>
<evidence type="ECO:0000313" key="2">
    <source>
        <dbReference type="EMBL" id="MDX8416285.1"/>
    </source>
</evidence>
<name>A0ABU4WIA7_9FIRM</name>
<organism evidence="2 3">
    <name type="scientific">Absicoccus intestinalis</name>
    <dbReference type="NCBI Taxonomy" id="2926319"/>
    <lineage>
        <taxon>Bacteria</taxon>
        <taxon>Bacillati</taxon>
        <taxon>Bacillota</taxon>
        <taxon>Erysipelotrichia</taxon>
        <taxon>Erysipelotrichales</taxon>
        <taxon>Erysipelotrichaceae</taxon>
        <taxon>Absicoccus</taxon>
    </lineage>
</organism>
<reference evidence="2 3" key="1">
    <citation type="submission" date="2022-03" db="EMBL/GenBank/DDBJ databases">
        <title>Novel taxa within the pig intestine.</title>
        <authorList>
            <person name="Wylensek D."/>
            <person name="Bishof K."/>
            <person name="Afrizal A."/>
            <person name="Clavel T."/>
        </authorList>
    </citation>
    <scope>NUCLEOTIDE SEQUENCE [LARGE SCALE GENOMIC DNA]</scope>
    <source>
        <strain evidence="2 3">Cla-KB-P134</strain>
    </source>
</reference>
<keyword evidence="3" id="KW-1185">Reference proteome</keyword>
<evidence type="ECO:0000256" key="1">
    <source>
        <dbReference type="SAM" id="MobiDB-lite"/>
    </source>
</evidence>
<dbReference type="Proteomes" id="UP001285244">
    <property type="component" value="Unassembled WGS sequence"/>
</dbReference>